<proteinExistence type="predicted"/>
<evidence type="ECO:0000259" key="1">
    <source>
        <dbReference type="Pfam" id="PF12130"/>
    </source>
</evidence>
<accession>T1GYN5</accession>
<name>T1GYN5_MEGSC</name>
<reference evidence="3" key="1">
    <citation type="submission" date="2013-02" db="EMBL/GenBank/DDBJ databases">
        <authorList>
            <person name="Hughes D."/>
        </authorList>
    </citation>
    <scope>NUCLEOTIDE SEQUENCE</scope>
    <source>
        <strain>Durham</strain>
        <strain evidence="3">NC isolate 2 -- Noor lab</strain>
    </source>
</reference>
<evidence type="ECO:0000313" key="2">
    <source>
        <dbReference type="EnsemblMetazoa" id="MESCA008971-PA"/>
    </source>
</evidence>
<dbReference type="EMBL" id="CAQQ02182605">
    <property type="status" value="NOT_ANNOTATED_CDS"/>
    <property type="molecule type" value="Genomic_DNA"/>
</dbReference>
<organism evidence="2 3">
    <name type="scientific">Megaselia scalaris</name>
    <name type="common">Humpbacked fly</name>
    <name type="synonym">Phora scalaris</name>
    <dbReference type="NCBI Taxonomy" id="36166"/>
    <lineage>
        <taxon>Eukaryota</taxon>
        <taxon>Metazoa</taxon>
        <taxon>Ecdysozoa</taxon>
        <taxon>Arthropoda</taxon>
        <taxon>Hexapoda</taxon>
        <taxon>Insecta</taxon>
        <taxon>Pterygota</taxon>
        <taxon>Neoptera</taxon>
        <taxon>Endopterygota</taxon>
        <taxon>Diptera</taxon>
        <taxon>Brachycera</taxon>
        <taxon>Muscomorpha</taxon>
        <taxon>Platypezoidea</taxon>
        <taxon>Phoridae</taxon>
        <taxon>Megaseliini</taxon>
        <taxon>Megaselia</taxon>
    </lineage>
</organism>
<dbReference type="Proteomes" id="UP000015102">
    <property type="component" value="Unassembled WGS sequence"/>
</dbReference>
<keyword evidence="3" id="KW-1185">Reference proteome</keyword>
<sequence>MILITFLRSAPIIDCLETMEMLSRREKKASDLEKKLRAVMGGNSSNKETEEQLLAQWFTLINKRMLFCGGKCVNVPDLQATK</sequence>
<dbReference type="HOGENOM" id="CLU_2560901_0_0_1"/>
<protein>
    <recommendedName>
        <fullName evidence="1">BMERB domain-containing protein</fullName>
    </recommendedName>
</protein>
<dbReference type="InterPro" id="IPR022735">
    <property type="entry name" value="bMERB_dom"/>
</dbReference>
<evidence type="ECO:0000313" key="3">
    <source>
        <dbReference type="Proteomes" id="UP000015102"/>
    </source>
</evidence>
<dbReference type="AlphaFoldDB" id="T1GYN5"/>
<dbReference type="EnsemblMetazoa" id="MESCA008971-RA">
    <property type="protein sequence ID" value="MESCA008971-PA"/>
    <property type="gene ID" value="MESCA008971"/>
</dbReference>
<reference evidence="2" key="2">
    <citation type="submission" date="2015-06" db="UniProtKB">
        <authorList>
            <consortium name="EnsemblMetazoa"/>
        </authorList>
    </citation>
    <scope>IDENTIFICATION</scope>
</reference>
<feature type="domain" description="BMERB" evidence="1">
    <location>
        <begin position="22"/>
        <end position="65"/>
    </location>
</feature>
<dbReference type="Pfam" id="PF12130">
    <property type="entry name" value="bMERB_dom"/>
    <property type="match status" value="1"/>
</dbReference>